<dbReference type="AlphaFoldDB" id="A0A0M0JQ88"/>
<proteinExistence type="predicted"/>
<feature type="coiled-coil region" evidence="1">
    <location>
        <begin position="324"/>
        <end position="369"/>
    </location>
</feature>
<feature type="region of interest" description="Disordered" evidence="2">
    <location>
        <begin position="19"/>
        <end position="40"/>
    </location>
</feature>
<name>A0A0M0JQ88_9EUKA</name>
<protein>
    <submittedName>
        <fullName evidence="3">Uncharacterized protein</fullName>
    </submittedName>
</protein>
<reference evidence="4" key="1">
    <citation type="journal article" date="2015" name="PLoS Genet.">
        <title>Genome Sequence and Transcriptome Analyses of Chrysochromulina tobin: Metabolic Tools for Enhanced Algal Fitness in the Prominent Order Prymnesiales (Haptophyceae).</title>
        <authorList>
            <person name="Hovde B.T."/>
            <person name="Deodato C.R."/>
            <person name="Hunsperger H.M."/>
            <person name="Ryken S.A."/>
            <person name="Yost W."/>
            <person name="Jha R.K."/>
            <person name="Patterson J."/>
            <person name="Monnat R.J. Jr."/>
            <person name="Barlow S.B."/>
            <person name="Starkenburg S.R."/>
            <person name="Cattolico R.A."/>
        </authorList>
    </citation>
    <scope>NUCLEOTIDE SEQUENCE</scope>
    <source>
        <strain evidence="4">CCMP291</strain>
    </source>
</reference>
<dbReference type="Proteomes" id="UP000037460">
    <property type="component" value="Unassembled WGS sequence"/>
</dbReference>
<sequence length="613" mass="66076">MADSAGALRARLDAIAARPRSSLATQQQPEPVARAGFSSASVRPSQVRKVLAQAALQMHFPESRGPAGPNGSGSEYDRLRSTLRQLKLETQGSGLAAVSQQIPTEAETLQLAEHVNAQVRSVQRAFGLLADTLEDEVGTLRAADTQLWEQLKVHASQFDGLEPLRSELEKTREALRSTQSAFEAYKNDEHPTLCRRIEDLSAELAEQKEMIRQNQRGATERDAIVVELGALRRWRAEVIERIEVTEHRVGVVERAIPPLPPRIEELEARLAKYLPELVGAVDAAALRHQGIEEEAVRMASVVESLGEAHAQAVRRLDDKLRQMRSEARADVEAHEALLRQAAVEREAHAEALRALGEEATKARHEAREEADTIAAAVRASQVAAAEASEGHDRALAALRSELSALHAGAQSAAEREAQTLEAVLKLRTSHNQVSAWMEYVQRELGNVKGSVPPLEAALQEVSNEVGFVKKARSAWREELGLLESRLADLARTAEQQAADKETKLTALSTALDGFKSEARAAFEGVRFDLGSREALSTAPAFLATPGGIGAWSAARATGGEGGAAAALGIAATPSRPFRLNGFGTPSPTAASARLALHQPSTGTRNEPRRTSPA</sequence>
<evidence type="ECO:0000256" key="2">
    <source>
        <dbReference type="SAM" id="MobiDB-lite"/>
    </source>
</evidence>
<evidence type="ECO:0000256" key="1">
    <source>
        <dbReference type="SAM" id="Coils"/>
    </source>
</evidence>
<comment type="caution">
    <text evidence="3">The sequence shown here is derived from an EMBL/GenBank/DDBJ whole genome shotgun (WGS) entry which is preliminary data.</text>
</comment>
<feature type="coiled-coil region" evidence="1">
    <location>
        <begin position="168"/>
        <end position="217"/>
    </location>
</feature>
<accession>A0A0M0JQ88</accession>
<keyword evidence="1" id="KW-0175">Coiled coil</keyword>
<evidence type="ECO:0000313" key="3">
    <source>
        <dbReference type="EMBL" id="KOO28665.1"/>
    </source>
</evidence>
<feature type="region of interest" description="Disordered" evidence="2">
    <location>
        <begin position="578"/>
        <end position="613"/>
    </location>
</feature>
<gene>
    <name evidence="3" type="ORF">Ctob_011887</name>
</gene>
<dbReference type="EMBL" id="JWZX01002531">
    <property type="protein sequence ID" value="KOO28665.1"/>
    <property type="molecule type" value="Genomic_DNA"/>
</dbReference>
<evidence type="ECO:0000313" key="4">
    <source>
        <dbReference type="Proteomes" id="UP000037460"/>
    </source>
</evidence>
<keyword evidence="4" id="KW-1185">Reference proteome</keyword>
<organism evidence="3 4">
    <name type="scientific">Chrysochromulina tobinii</name>
    <dbReference type="NCBI Taxonomy" id="1460289"/>
    <lineage>
        <taxon>Eukaryota</taxon>
        <taxon>Haptista</taxon>
        <taxon>Haptophyta</taxon>
        <taxon>Prymnesiophyceae</taxon>
        <taxon>Prymnesiales</taxon>
        <taxon>Chrysochromulinaceae</taxon>
        <taxon>Chrysochromulina</taxon>
    </lineage>
</organism>